<organism evidence="2">
    <name type="scientific">freshwater metagenome</name>
    <dbReference type="NCBI Taxonomy" id="449393"/>
    <lineage>
        <taxon>unclassified sequences</taxon>
        <taxon>metagenomes</taxon>
        <taxon>ecological metagenomes</taxon>
    </lineage>
</organism>
<dbReference type="InterPro" id="IPR027787">
    <property type="entry name" value="Alpha/beta-hydrolase_catalytic"/>
</dbReference>
<name>A0A6J7DZH2_9ZZZZ</name>
<dbReference type="Pfam" id="PF10081">
    <property type="entry name" value="Abhydrolase_9"/>
    <property type="match status" value="1"/>
</dbReference>
<sequence>MAELGREGARFVGSVTGADDIREVTGLEPVAEPVRVFIGVDAAATVEQRVALAISELRRTGAFDRSNLLIQAPAGTGFANSTPVDILEILTRGDSASVVVGYGLLPSFLSLGKVAIAAQTQKLLLDSIRNELATRNKRPRLLLYGESLGAKVQEAAVPAGPIDLDYYNIAAALWVGTPGGKVADGFHALCSQESITVDRPEEIPAVLPATRPRVWFLEHDGDPVVRFRPALISTRPAWLPLDGTRGRNIPESMTWRPGITYFQSFVDTMFATNVKPGDFQSLGHDYRADLGAVTTAAYDLPADSATAARLEAHLRVLETAKAELIAQTDKGAQ</sequence>
<dbReference type="AlphaFoldDB" id="A0A6J7DZH2"/>
<evidence type="ECO:0000313" key="2">
    <source>
        <dbReference type="EMBL" id="CAB4874290.1"/>
    </source>
</evidence>
<protein>
    <submittedName>
        <fullName evidence="2">Unannotated protein</fullName>
    </submittedName>
</protein>
<gene>
    <name evidence="2" type="ORF">UFOPK3425_00811</name>
</gene>
<dbReference type="EMBL" id="CAFBLV010000152">
    <property type="protein sequence ID" value="CAB4874290.1"/>
    <property type="molecule type" value="Genomic_DNA"/>
</dbReference>
<reference evidence="2" key="1">
    <citation type="submission" date="2020-05" db="EMBL/GenBank/DDBJ databases">
        <authorList>
            <person name="Chiriac C."/>
            <person name="Salcher M."/>
            <person name="Ghai R."/>
            <person name="Kavagutti S V."/>
        </authorList>
    </citation>
    <scope>NUCLEOTIDE SEQUENCE</scope>
</reference>
<accession>A0A6J7DZH2</accession>
<evidence type="ECO:0000259" key="1">
    <source>
        <dbReference type="Pfam" id="PF10081"/>
    </source>
</evidence>
<proteinExistence type="predicted"/>
<feature type="domain" description="Alpha/beta-hydrolase catalytic" evidence="1">
    <location>
        <begin position="34"/>
        <end position="293"/>
    </location>
</feature>